<reference evidence="2" key="2">
    <citation type="submission" date="2012-01" db="EMBL/GenBank/DDBJ databases">
        <title>Complete sequence of chromosome of Marinitoga piezophila KA3.</title>
        <authorList>
            <person name="Lucas S."/>
            <person name="Han J."/>
            <person name="Lapidus A."/>
            <person name="Cheng J.-F."/>
            <person name="Goodwin L."/>
            <person name="Pitluck S."/>
            <person name="Peters L."/>
            <person name="Mikhailova N."/>
            <person name="Teshima H."/>
            <person name="Detter J.C."/>
            <person name="Han C."/>
            <person name="Tapia R."/>
            <person name="Land M."/>
            <person name="Hauser L."/>
            <person name="Kyrpides N."/>
            <person name="Ivanova N."/>
            <person name="Pagani I."/>
            <person name="Jebbar M."/>
            <person name="Vannier P."/>
            <person name="Oger P."/>
            <person name="Cario A."/>
            <person name="Bartlett D."/>
            <person name="Noll K.M."/>
            <person name="Woyke T."/>
        </authorList>
    </citation>
    <scope>NUCLEOTIDE SEQUENCE [LARGE SCALE GENOMIC DNA]</scope>
    <source>
        <strain evidence="2">DSM 14283 / JCM 11233 / KA3</strain>
    </source>
</reference>
<dbReference type="KEGG" id="mpz:Marpi_1238"/>
<protein>
    <recommendedName>
        <fullName evidence="3">HTH merR-type domain-containing protein</fullName>
    </recommendedName>
</protein>
<evidence type="ECO:0000313" key="2">
    <source>
        <dbReference type="Proteomes" id="UP000007161"/>
    </source>
</evidence>
<dbReference type="EMBL" id="CP003257">
    <property type="protein sequence ID" value="AEX85642.1"/>
    <property type="molecule type" value="Genomic_DNA"/>
</dbReference>
<accession>H2J2V1</accession>
<evidence type="ECO:0000313" key="1">
    <source>
        <dbReference type="EMBL" id="AEX85642.1"/>
    </source>
</evidence>
<keyword evidence="2" id="KW-1185">Reference proteome</keyword>
<dbReference type="HOGENOM" id="CLU_2862563_0_0_0"/>
<dbReference type="Proteomes" id="UP000007161">
    <property type="component" value="Chromosome"/>
</dbReference>
<reference evidence="1 2" key="1">
    <citation type="journal article" date="2012" name="J. Bacteriol.">
        <title>Complete Genome Sequence of the Thermophilic, Piezophilic, Heterotrophic Bacterium Marinitoga piezophila KA3.</title>
        <authorList>
            <person name="Lucas S."/>
            <person name="Han J."/>
            <person name="Lapidus A."/>
            <person name="Cheng J.F."/>
            <person name="Goodwin L.A."/>
            <person name="Pitluck S."/>
            <person name="Peters L."/>
            <person name="Mikhailova N."/>
            <person name="Teshima H."/>
            <person name="Detter J.C."/>
            <person name="Han C."/>
            <person name="Tapia R."/>
            <person name="Land M."/>
            <person name="Hauser L."/>
            <person name="Kyrpides N.C."/>
            <person name="Ivanova N."/>
            <person name="Pagani I."/>
            <person name="Vannier P."/>
            <person name="Oger P."/>
            <person name="Bartlett D.H."/>
            <person name="Noll K.M."/>
            <person name="Woyke T."/>
            <person name="Jebbar M."/>
        </authorList>
    </citation>
    <scope>NUCLEOTIDE SEQUENCE [LARGE SCALE GENOMIC DNA]</scope>
    <source>
        <strain evidence="2">DSM 14283 / JCM 11233 / KA3</strain>
    </source>
</reference>
<name>H2J2V1_MARPK</name>
<organism evidence="1 2">
    <name type="scientific">Marinitoga piezophila (strain DSM 14283 / JCM 11233 / KA3)</name>
    <dbReference type="NCBI Taxonomy" id="443254"/>
    <lineage>
        <taxon>Bacteria</taxon>
        <taxon>Thermotogati</taxon>
        <taxon>Thermotogota</taxon>
        <taxon>Thermotogae</taxon>
        <taxon>Petrotogales</taxon>
        <taxon>Petrotogaceae</taxon>
        <taxon>Marinitoga</taxon>
    </lineage>
</organism>
<proteinExistence type="predicted"/>
<dbReference type="AlphaFoldDB" id="H2J2V1"/>
<sequence>MITIPYFCQKYNFDPDLLRKLVKYLNVQPITGDLQTRGMRFYNEKDLFHIYNTFINTFPKNLQQ</sequence>
<evidence type="ECO:0008006" key="3">
    <source>
        <dbReference type="Google" id="ProtNLM"/>
    </source>
</evidence>
<gene>
    <name evidence="1" type="ordered locus">Marpi_1238</name>
</gene>